<dbReference type="EMBL" id="FIGZ01000001">
    <property type="protein sequence ID" value="CYU56182.1"/>
    <property type="molecule type" value="Genomic_DNA"/>
</dbReference>
<reference evidence="1 2" key="1">
    <citation type="submission" date="2016-02" db="EMBL/GenBank/DDBJ databases">
        <authorList>
            <consortium name="Pathogen Informatics"/>
        </authorList>
    </citation>
    <scope>NUCLEOTIDE SEQUENCE [LARGE SCALE GENOMIC DNA]</scope>
    <source>
        <strain evidence="1 2">LSS44</strain>
    </source>
</reference>
<dbReference type="SUPFAM" id="SSF55961">
    <property type="entry name" value="Bet v1-like"/>
    <property type="match status" value="1"/>
</dbReference>
<dbReference type="Proteomes" id="UP000072083">
    <property type="component" value="Unassembled WGS sequence"/>
</dbReference>
<dbReference type="RefSeq" id="WP_044758709.1">
    <property type="nucleotide sequence ID" value="NZ_CEEJ01000033.1"/>
</dbReference>
<organism evidence="1 2">
    <name type="scientific">Streptococcus suis</name>
    <dbReference type="NCBI Taxonomy" id="1307"/>
    <lineage>
        <taxon>Bacteria</taxon>
        <taxon>Bacillati</taxon>
        <taxon>Bacillota</taxon>
        <taxon>Bacilli</taxon>
        <taxon>Lactobacillales</taxon>
        <taxon>Streptococcaceae</taxon>
        <taxon>Streptococcus</taxon>
    </lineage>
</organism>
<name>A0A0Z8E6G4_STRSU</name>
<gene>
    <name evidence="1" type="ORF">ERS132406_00218</name>
</gene>
<dbReference type="InterPro" id="IPR023393">
    <property type="entry name" value="START-like_dom_sf"/>
</dbReference>
<dbReference type="AlphaFoldDB" id="A0A0Z8E6G4"/>
<dbReference type="Gene3D" id="3.30.530.20">
    <property type="match status" value="1"/>
</dbReference>
<accession>A0A0Z8E6G4</accession>
<evidence type="ECO:0000313" key="1">
    <source>
        <dbReference type="EMBL" id="CYU56182.1"/>
    </source>
</evidence>
<sequence>MKISVKKEAGHYLLSICYSVSASFAESWDLLATDSGFARWFPQLRVEGDKLIFEMEDFRETMDLLEYRKNEKIAYRWDSAIVSFTLSQLENQTLITFEERIPEDFGNEFANAQKDMTGWLVQNECIKKFLEGQEPPVRQPLQEKWRTFLELELEGL</sequence>
<proteinExistence type="predicted"/>
<evidence type="ECO:0000313" key="2">
    <source>
        <dbReference type="Proteomes" id="UP000072083"/>
    </source>
</evidence>
<protein>
    <submittedName>
        <fullName evidence="1">Activator of Hsp90 ATPase 1 family protein</fullName>
    </submittedName>
</protein>